<reference evidence="2" key="1">
    <citation type="journal article" date="2019" name="Int. J. Syst. Evol. Microbiol.">
        <title>The Global Catalogue of Microorganisms (GCM) 10K type strain sequencing project: providing services to taxonomists for standard genome sequencing and annotation.</title>
        <authorList>
            <consortium name="The Broad Institute Genomics Platform"/>
            <consortium name="The Broad Institute Genome Sequencing Center for Infectious Disease"/>
            <person name="Wu L."/>
            <person name="Ma J."/>
        </authorList>
    </citation>
    <scope>NUCLEOTIDE SEQUENCE [LARGE SCALE GENOMIC DNA]</scope>
    <source>
        <strain evidence="2">DFY28</strain>
    </source>
</reference>
<name>A0ABW4MZZ6_9CAUL</name>
<dbReference type="EMBL" id="JBHUEY010000001">
    <property type="protein sequence ID" value="MFD1783348.1"/>
    <property type="molecule type" value="Genomic_DNA"/>
</dbReference>
<dbReference type="Proteomes" id="UP001597237">
    <property type="component" value="Unassembled WGS sequence"/>
</dbReference>
<keyword evidence="2" id="KW-1185">Reference proteome</keyword>
<sequence length="163" mass="18317">MSLRRLFARLRAIPGAARHAALVEIAYDQAGRGEHEAALSTLRRAYAAIGETAPSPRVRVQTNMLVVHVAGRLQDVPLTLTAARLSIRQLEAGQGRYTDPERIYLVYWCQTALRYCAQISPIDRRGIAEETPLVFDDLDLHGVSSRLRRSFPVYTPADPEFFR</sequence>
<evidence type="ECO:0000313" key="1">
    <source>
        <dbReference type="EMBL" id="MFD1783348.1"/>
    </source>
</evidence>
<proteinExistence type="predicted"/>
<gene>
    <name evidence="1" type="ORF">ACFSC0_08085</name>
</gene>
<accession>A0ABW4MZZ6</accession>
<dbReference type="RefSeq" id="WP_377284489.1">
    <property type="nucleotide sequence ID" value="NZ_JBHRSI010000015.1"/>
</dbReference>
<comment type="caution">
    <text evidence="1">The sequence shown here is derived from an EMBL/GenBank/DDBJ whole genome shotgun (WGS) entry which is preliminary data.</text>
</comment>
<organism evidence="1 2">
    <name type="scientific">Phenylobacterium terrae</name>
    <dbReference type="NCBI Taxonomy" id="2665495"/>
    <lineage>
        <taxon>Bacteria</taxon>
        <taxon>Pseudomonadati</taxon>
        <taxon>Pseudomonadota</taxon>
        <taxon>Alphaproteobacteria</taxon>
        <taxon>Caulobacterales</taxon>
        <taxon>Caulobacteraceae</taxon>
        <taxon>Phenylobacterium</taxon>
    </lineage>
</organism>
<evidence type="ECO:0000313" key="2">
    <source>
        <dbReference type="Proteomes" id="UP001597237"/>
    </source>
</evidence>
<protein>
    <submittedName>
        <fullName evidence="1">Uncharacterized protein</fullName>
    </submittedName>
</protein>